<comment type="caution">
    <text evidence="2">The sequence shown here is derived from an EMBL/GenBank/DDBJ whole genome shotgun (WGS) entry which is preliminary data.</text>
</comment>
<proteinExistence type="predicted"/>
<accession>A0A368C2T6</accession>
<keyword evidence="1" id="KW-0472">Membrane</keyword>
<sequence length="449" mass="48710">MNTAAKTTTSKGIKWGPFTLRIPFIHLNLRAGEFFQGMVISGATAFAAVPIAMGLGLTFEEGVALSFIAGTLIGAGPIFFGEPMAPGWVTPAVPIVIAAFAAKGQFTGVYDPDIFKFMAAMCIEFTLLLFVMGITGWGKKLIEIIPNGLKAGIILGAALAAFYQVFVTDLDKLMVQPVSMVLAISLCVITTFSEPFKKLALKNNFFRIIGSLGLLPGFVLAALVAFLLNEVTFDIEWGFRIPDVISLFNRTSPLAIGFPSLDMYVEALPLVIIGYTLLFGDLITGTEVLNDAQTQRPDEPLDVDLDRSHLSVAMRNFLGLLVNPFFPTQGALWTGVHVVVAERWKKGPKEMPSIFDGLGSYYLMGIPFLYVTLPFITLMKPLMQMALTLTLILTGFACAYVAMAIPKKNSEMASALLIAVFITFFSAWIGLIIGILLSIFVVGSERDKV</sequence>
<feature type="transmembrane region" description="Helical" evidence="1">
    <location>
        <begin position="417"/>
        <end position="442"/>
    </location>
</feature>
<dbReference type="AlphaFoldDB" id="A0A368C2T6"/>
<feature type="transmembrane region" description="Helical" evidence="1">
    <location>
        <begin position="317"/>
        <end position="340"/>
    </location>
</feature>
<reference evidence="2 3" key="1">
    <citation type="journal article" date="2018" name="Microbiome">
        <title>Fine metagenomic profile of the Mediterranean stratified and mixed water columns revealed by assembly and recruitment.</title>
        <authorList>
            <person name="Haro-Moreno J.M."/>
            <person name="Lopez-Perez M."/>
            <person name="De La Torre J.R."/>
            <person name="Picazo A."/>
            <person name="Camacho A."/>
            <person name="Rodriguez-Valera F."/>
        </authorList>
    </citation>
    <scope>NUCLEOTIDE SEQUENCE [LARGE SCALE GENOMIC DNA]</scope>
    <source>
        <strain evidence="2">MED-G78</strain>
    </source>
</reference>
<feature type="transmembrane region" description="Helical" evidence="1">
    <location>
        <begin position="149"/>
        <end position="167"/>
    </location>
</feature>
<name>A0A368C2T6_9GAMM</name>
<evidence type="ECO:0008006" key="4">
    <source>
        <dbReference type="Google" id="ProtNLM"/>
    </source>
</evidence>
<feature type="transmembrane region" description="Helical" evidence="1">
    <location>
        <begin position="62"/>
        <end position="80"/>
    </location>
</feature>
<feature type="transmembrane region" description="Helical" evidence="1">
    <location>
        <begin position="205"/>
        <end position="228"/>
    </location>
</feature>
<feature type="transmembrane region" description="Helical" evidence="1">
    <location>
        <begin position="386"/>
        <end position="405"/>
    </location>
</feature>
<dbReference type="EMBL" id="QOPI01000020">
    <property type="protein sequence ID" value="RCL43843.1"/>
    <property type="molecule type" value="Genomic_DNA"/>
</dbReference>
<gene>
    <name evidence="2" type="ORF">DBW92_03690</name>
</gene>
<protein>
    <recommendedName>
        <fullName evidence="4">Xanthine/uracil/vitamin C permease</fullName>
    </recommendedName>
</protein>
<dbReference type="Proteomes" id="UP000252915">
    <property type="component" value="Unassembled WGS sequence"/>
</dbReference>
<organism evidence="2 3">
    <name type="scientific">SAR86 cluster bacterium</name>
    <dbReference type="NCBI Taxonomy" id="2030880"/>
    <lineage>
        <taxon>Bacteria</taxon>
        <taxon>Pseudomonadati</taxon>
        <taxon>Pseudomonadota</taxon>
        <taxon>Gammaproteobacteria</taxon>
        <taxon>SAR86 cluster</taxon>
    </lineage>
</organism>
<evidence type="ECO:0000313" key="3">
    <source>
        <dbReference type="Proteomes" id="UP000252915"/>
    </source>
</evidence>
<evidence type="ECO:0000256" key="1">
    <source>
        <dbReference type="SAM" id="Phobius"/>
    </source>
</evidence>
<feature type="transmembrane region" description="Helical" evidence="1">
    <location>
        <begin position="173"/>
        <end position="193"/>
    </location>
</feature>
<feature type="transmembrane region" description="Helical" evidence="1">
    <location>
        <begin position="34"/>
        <end position="55"/>
    </location>
</feature>
<feature type="transmembrane region" description="Helical" evidence="1">
    <location>
        <begin position="360"/>
        <end position="379"/>
    </location>
</feature>
<evidence type="ECO:0000313" key="2">
    <source>
        <dbReference type="EMBL" id="RCL43843.1"/>
    </source>
</evidence>
<feature type="transmembrane region" description="Helical" evidence="1">
    <location>
        <begin position="114"/>
        <end position="137"/>
    </location>
</feature>
<feature type="transmembrane region" description="Helical" evidence="1">
    <location>
        <begin position="267"/>
        <end position="289"/>
    </location>
</feature>
<keyword evidence="1" id="KW-0812">Transmembrane</keyword>
<keyword evidence="1" id="KW-1133">Transmembrane helix</keyword>